<name>A0A5P3MP75_NEIAN</name>
<organism evidence="1 2">
    <name type="scientific">Neisseria animalis</name>
    <dbReference type="NCBI Taxonomy" id="492"/>
    <lineage>
        <taxon>Bacteria</taxon>
        <taxon>Pseudomonadati</taxon>
        <taxon>Pseudomonadota</taxon>
        <taxon>Betaproteobacteria</taxon>
        <taxon>Neisseriales</taxon>
        <taxon>Neisseriaceae</taxon>
        <taxon>Neisseria</taxon>
    </lineage>
</organism>
<proteinExistence type="predicted"/>
<evidence type="ECO:0000313" key="1">
    <source>
        <dbReference type="EMBL" id="QEY23334.1"/>
    </source>
</evidence>
<gene>
    <name evidence="1" type="ORF">D0T90_01480</name>
</gene>
<dbReference type="KEGG" id="naq:D0T90_01480"/>
<dbReference type="Proteomes" id="UP000325536">
    <property type="component" value="Chromosome"/>
</dbReference>
<evidence type="ECO:0000313" key="2">
    <source>
        <dbReference type="Proteomes" id="UP000325536"/>
    </source>
</evidence>
<accession>A0A5P3MP75</accession>
<protein>
    <submittedName>
        <fullName evidence="1">Uncharacterized protein</fullName>
    </submittedName>
</protein>
<sequence length="83" mass="9414">MLVISCTSPLCFHARAGMVGEFVQFVMWRICGFQTISLEEGATLYHVVSNGYANKVSVVEYRKGRLYILQTAFSRRNGMDSRD</sequence>
<dbReference type="AlphaFoldDB" id="A0A5P3MP75"/>
<dbReference type="EMBL" id="CP031699">
    <property type="protein sequence ID" value="QEY23334.1"/>
    <property type="molecule type" value="Genomic_DNA"/>
</dbReference>
<keyword evidence="2" id="KW-1185">Reference proteome</keyword>
<dbReference type="RefSeq" id="WP_123794511.1">
    <property type="nucleotide sequence ID" value="NZ_CP031699.1"/>
</dbReference>
<reference evidence="1 2" key="1">
    <citation type="submission" date="2018-08" db="EMBL/GenBank/DDBJ databases">
        <title>Neisseria animalis ATCC 49930 complete genome.</title>
        <authorList>
            <person name="Veseli I.A."/>
            <person name="Mascarenhas dos Santos A.C."/>
            <person name="Buttler R."/>
            <person name="Pombert J.-F."/>
        </authorList>
    </citation>
    <scope>NUCLEOTIDE SEQUENCE [LARGE SCALE GENOMIC DNA]</scope>
    <source>
        <strain evidence="1 2">ATCC 49930</strain>
    </source>
</reference>